<proteinExistence type="predicted"/>
<name>A0A370GF36_9COXI</name>
<dbReference type="SMART" id="SM00256">
    <property type="entry name" value="FBOX"/>
    <property type="match status" value="1"/>
</dbReference>
<dbReference type="PROSITE" id="PS50181">
    <property type="entry name" value="FBOX"/>
    <property type="match status" value="1"/>
</dbReference>
<dbReference type="Proteomes" id="UP000254720">
    <property type="component" value="Unassembled WGS sequence"/>
</dbReference>
<keyword evidence="3" id="KW-1185">Reference proteome</keyword>
<feature type="domain" description="F-box" evidence="1">
    <location>
        <begin position="16"/>
        <end position="62"/>
    </location>
</feature>
<dbReference type="EMBL" id="QQAX01000015">
    <property type="protein sequence ID" value="RDI42422.1"/>
    <property type="molecule type" value="Genomic_DNA"/>
</dbReference>
<dbReference type="InterPro" id="IPR036047">
    <property type="entry name" value="F-box-like_dom_sf"/>
</dbReference>
<dbReference type="Pfam" id="PF00646">
    <property type="entry name" value="F-box"/>
    <property type="match status" value="1"/>
</dbReference>
<sequence>MTGRAVAEKNQSQKNDTFPFPFPFDITLEILRYLKIKDLLMLSLVSKKTKELAENNRLWFPFYAARAQQSLLKIDDTVCYKDQYKKQSEMEVKQIGEEIERIKGVYCTQNVDRLALVNLLTQLKANPSVGSDVLKGALLFVSKQIVSSSAAFCLYGKCHQLASLIGTALNKMNLDRSDNDYLEVLHQFIKTQPDMFFADLRWKRLELITAINKIMLMEIEKANAASKKSSYIPLLGNVSI</sequence>
<dbReference type="InterPro" id="IPR001810">
    <property type="entry name" value="F-box_dom"/>
</dbReference>
<protein>
    <submittedName>
        <fullName evidence="2">F-box associated protein</fullName>
    </submittedName>
</protein>
<dbReference type="Gene3D" id="1.20.1280.50">
    <property type="match status" value="1"/>
</dbReference>
<evidence type="ECO:0000313" key="2">
    <source>
        <dbReference type="EMBL" id="RDI42422.1"/>
    </source>
</evidence>
<reference evidence="2 3" key="1">
    <citation type="submission" date="2018-07" db="EMBL/GenBank/DDBJ databases">
        <title>Genomic Encyclopedia of Type Strains, Phase IV (KMG-IV): sequencing the most valuable type-strain genomes for metagenomic binning, comparative biology and taxonomic classification.</title>
        <authorList>
            <person name="Goeker M."/>
        </authorList>
    </citation>
    <scope>NUCLEOTIDE SEQUENCE [LARGE SCALE GENOMIC DNA]</scope>
    <source>
        <strain evidence="2 3">DSM 16500</strain>
    </source>
</reference>
<organism evidence="2 3">
    <name type="scientific">Aquicella lusitana</name>
    <dbReference type="NCBI Taxonomy" id="254246"/>
    <lineage>
        <taxon>Bacteria</taxon>
        <taxon>Pseudomonadati</taxon>
        <taxon>Pseudomonadota</taxon>
        <taxon>Gammaproteobacteria</taxon>
        <taxon>Legionellales</taxon>
        <taxon>Coxiellaceae</taxon>
        <taxon>Aquicella</taxon>
    </lineage>
</organism>
<evidence type="ECO:0000313" key="3">
    <source>
        <dbReference type="Proteomes" id="UP000254720"/>
    </source>
</evidence>
<dbReference type="AlphaFoldDB" id="A0A370GF36"/>
<accession>A0A370GF36</accession>
<comment type="caution">
    <text evidence="2">The sequence shown here is derived from an EMBL/GenBank/DDBJ whole genome shotgun (WGS) entry which is preliminary data.</text>
</comment>
<dbReference type="RefSeq" id="WP_114834690.1">
    <property type="nucleotide sequence ID" value="NZ_LR699114.1"/>
</dbReference>
<dbReference type="SUPFAM" id="SSF81383">
    <property type="entry name" value="F-box domain"/>
    <property type="match status" value="1"/>
</dbReference>
<evidence type="ECO:0000259" key="1">
    <source>
        <dbReference type="PROSITE" id="PS50181"/>
    </source>
</evidence>
<gene>
    <name evidence="2" type="ORF">C8D86_11525</name>
</gene>